<dbReference type="EMBL" id="JAVDBT010000002">
    <property type="protein sequence ID" value="MDQ2065240.1"/>
    <property type="molecule type" value="Genomic_DNA"/>
</dbReference>
<feature type="compositionally biased region" description="Basic and acidic residues" evidence="1">
    <location>
        <begin position="149"/>
        <end position="170"/>
    </location>
</feature>
<keyword evidence="4" id="KW-1185">Reference proteome</keyword>
<dbReference type="InterPro" id="IPR058248">
    <property type="entry name" value="Lxx211020-like"/>
</dbReference>
<comment type="caution">
    <text evidence="3">The sequence shown here is derived from an EMBL/GenBank/DDBJ whole genome shotgun (WGS) entry which is preliminary data.</text>
</comment>
<feature type="chain" id="PRO_5047021735" evidence="2">
    <location>
        <begin position="20"/>
        <end position="170"/>
    </location>
</feature>
<proteinExistence type="predicted"/>
<dbReference type="Proteomes" id="UP001239680">
    <property type="component" value="Unassembled WGS sequence"/>
</dbReference>
<evidence type="ECO:0000256" key="1">
    <source>
        <dbReference type="SAM" id="MobiDB-lite"/>
    </source>
</evidence>
<dbReference type="Pfam" id="PF04314">
    <property type="entry name" value="PCuAC"/>
    <property type="match status" value="1"/>
</dbReference>
<evidence type="ECO:0000313" key="4">
    <source>
        <dbReference type="Proteomes" id="UP001239680"/>
    </source>
</evidence>
<feature type="signal peptide" evidence="2">
    <location>
        <begin position="1"/>
        <end position="19"/>
    </location>
</feature>
<dbReference type="PANTHER" id="PTHR36302:SF1">
    <property type="entry name" value="COPPER CHAPERONE PCU(A)C"/>
    <property type="match status" value="1"/>
</dbReference>
<dbReference type="Gene3D" id="2.60.40.1890">
    <property type="entry name" value="PCu(A)C copper chaperone"/>
    <property type="match status" value="1"/>
</dbReference>
<dbReference type="RefSeq" id="WP_306678932.1">
    <property type="nucleotide sequence ID" value="NZ_JAVDBT010000002.1"/>
</dbReference>
<accession>A0ABU0VU30</accession>
<dbReference type="SUPFAM" id="SSF110087">
    <property type="entry name" value="DR1885-like metal-binding protein"/>
    <property type="match status" value="1"/>
</dbReference>
<evidence type="ECO:0000256" key="2">
    <source>
        <dbReference type="SAM" id="SignalP"/>
    </source>
</evidence>
<feature type="region of interest" description="Disordered" evidence="1">
    <location>
        <begin position="147"/>
        <end position="170"/>
    </location>
</feature>
<sequence>MKLVLPLLAAMLFSTAATAHSTNHGTLEIIHPNIPQPAATAKTAGGYMAISNEGDTPDRLIGVETEIAARAEVHLTEVNAEGIASMRHVEALEIPAGDTTLLEQGGAHVMLMGLNTQLTEGDMVKATLIFEQAGRIEIEFMIDPPGGVDHSKMDHSGAAEEAAAEGHSHH</sequence>
<reference evidence="3 4" key="1">
    <citation type="submission" date="2023-08" db="EMBL/GenBank/DDBJ databases">
        <title>Characterization of two Paracoccaceae strains isolated from Phycosphere and proposal of Xinfangfangia lacusdiani sp. nov.</title>
        <authorList>
            <person name="Deng Y."/>
            <person name="Zhang Y.Q."/>
        </authorList>
    </citation>
    <scope>NUCLEOTIDE SEQUENCE [LARGE SCALE GENOMIC DNA]</scope>
    <source>
        <strain evidence="3 4">CPCC 101601</strain>
    </source>
</reference>
<gene>
    <name evidence="3" type="ORF">Q9295_02545</name>
</gene>
<organism evidence="3 4">
    <name type="scientific">Pseudogemmobacter lacusdianii</name>
    <dbReference type="NCBI Taxonomy" id="3069608"/>
    <lineage>
        <taxon>Bacteria</taxon>
        <taxon>Pseudomonadati</taxon>
        <taxon>Pseudomonadota</taxon>
        <taxon>Alphaproteobacteria</taxon>
        <taxon>Rhodobacterales</taxon>
        <taxon>Paracoccaceae</taxon>
        <taxon>Pseudogemmobacter</taxon>
    </lineage>
</organism>
<protein>
    <submittedName>
        <fullName evidence="3">Copper chaperone PCu(A)C</fullName>
    </submittedName>
</protein>
<keyword evidence="2" id="KW-0732">Signal</keyword>
<name>A0ABU0VU30_9RHOB</name>
<evidence type="ECO:0000313" key="3">
    <source>
        <dbReference type="EMBL" id="MDQ2065240.1"/>
    </source>
</evidence>
<dbReference type="InterPro" id="IPR036182">
    <property type="entry name" value="PCuAC_sf"/>
</dbReference>
<dbReference type="InterPro" id="IPR007410">
    <property type="entry name" value="LpqE-like"/>
</dbReference>
<dbReference type="PANTHER" id="PTHR36302">
    <property type="entry name" value="BLR7088 PROTEIN"/>
    <property type="match status" value="1"/>
</dbReference>